<accession>A0A1V1NXV6</accession>
<dbReference type="EMBL" id="ATBP01001407">
    <property type="protein sequence ID" value="ETR67384.1"/>
    <property type="molecule type" value="Genomic_DNA"/>
</dbReference>
<comment type="caution">
    <text evidence="1">The sequence shown here is derived from an EMBL/GenBank/DDBJ whole genome shotgun (WGS) entry which is preliminary data.</text>
</comment>
<dbReference type="AlphaFoldDB" id="A0A1V1NXV6"/>
<reference evidence="2" key="1">
    <citation type="submission" date="2012-11" db="EMBL/GenBank/DDBJ databases">
        <authorList>
            <person name="Lucero-Rivera Y.E."/>
            <person name="Tovar-Ramirez D."/>
        </authorList>
    </citation>
    <scope>NUCLEOTIDE SEQUENCE [LARGE SCALE GENOMIC DNA]</scope>
    <source>
        <strain evidence="2">Araruama</strain>
    </source>
</reference>
<gene>
    <name evidence="1" type="ORF">OMM_05164</name>
</gene>
<protein>
    <submittedName>
        <fullName evidence="1">Uncharacterized protein</fullName>
    </submittedName>
</protein>
<proteinExistence type="predicted"/>
<name>A0A1V1NXV6_9BACT</name>
<sequence>MCAKTMSEAIEKHIEHRDASVVLDMTRNSWLDPTKSFNSGLDTIAGTIDARYIIMQPEDSLYVHLLLWIIRAKKVDSMFVDFKSKNDPKRAKQDFHDLMDLMINDKLTISTKDIVLILKKMAKNIANNNNERDPDILELHYQHALRVCRKACGRRFSTGDLHEELNEDVKIPFFNLMYCCVEELGFHEKVSVQTMIEFYGRFLNYGADHDNFFKVTMNNLVKYKPSKLPIENYRNAQSFLLLMLALQKSLGKTGRLNALQSICYEAREVWSYHVSILGLVNDVLVNARYHKDVELLTEDPGSFNLIDFTAMSPQALEDNTHIYYKALYKGEILHYTWIGGAATRILMREILKYLTDYDPMYQGKGGMQFGEHQLWSWLFFIAYPRYVEML</sequence>
<dbReference type="Proteomes" id="UP000189670">
    <property type="component" value="Unassembled WGS sequence"/>
</dbReference>
<evidence type="ECO:0000313" key="1">
    <source>
        <dbReference type="EMBL" id="ETR67384.1"/>
    </source>
</evidence>
<evidence type="ECO:0000313" key="2">
    <source>
        <dbReference type="Proteomes" id="UP000189670"/>
    </source>
</evidence>
<organism evidence="1 2">
    <name type="scientific">Candidatus Magnetoglobus multicellularis str. Araruama</name>
    <dbReference type="NCBI Taxonomy" id="890399"/>
    <lineage>
        <taxon>Bacteria</taxon>
        <taxon>Pseudomonadati</taxon>
        <taxon>Thermodesulfobacteriota</taxon>
        <taxon>Desulfobacteria</taxon>
        <taxon>Desulfobacterales</taxon>
        <taxon>Desulfobacteraceae</taxon>
        <taxon>Candidatus Magnetoglobus</taxon>
    </lineage>
</organism>